<feature type="domain" description="FAD-binding PCMH-type" evidence="3">
    <location>
        <begin position="35"/>
        <end position="214"/>
    </location>
</feature>
<dbReference type="Gene3D" id="3.30.70.2190">
    <property type="match status" value="1"/>
</dbReference>
<dbReference type="PANTHER" id="PTHR42934:SF1">
    <property type="entry name" value="GLYCOLATE OXIDASE SUBUNIT GLCD"/>
    <property type="match status" value="1"/>
</dbReference>
<accession>A0A7C5E146</accession>
<feature type="non-terminal residue" evidence="4">
    <location>
        <position position="378"/>
    </location>
</feature>
<dbReference type="Pfam" id="PF01565">
    <property type="entry name" value="FAD_binding_4"/>
    <property type="match status" value="1"/>
</dbReference>
<dbReference type="Proteomes" id="UP000886014">
    <property type="component" value="Unassembled WGS sequence"/>
</dbReference>
<evidence type="ECO:0000256" key="1">
    <source>
        <dbReference type="ARBA" id="ARBA00022630"/>
    </source>
</evidence>
<evidence type="ECO:0000259" key="3">
    <source>
        <dbReference type="PROSITE" id="PS51387"/>
    </source>
</evidence>
<dbReference type="Gene3D" id="3.30.465.10">
    <property type="match status" value="1"/>
</dbReference>
<gene>
    <name evidence="4" type="ORF">ENL41_00590</name>
</gene>
<dbReference type="SUPFAM" id="SSF55103">
    <property type="entry name" value="FAD-linked oxidases, C-terminal domain"/>
    <property type="match status" value="1"/>
</dbReference>
<dbReference type="Gene3D" id="3.30.43.10">
    <property type="entry name" value="Uridine Diphospho-n-acetylenolpyruvylglucosamine Reductase, domain 2"/>
    <property type="match status" value="1"/>
</dbReference>
<dbReference type="SUPFAM" id="SSF56176">
    <property type="entry name" value="FAD-binding/transporter-associated domain-like"/>
    <property type="match status" value="1"/>
</dbReference>
<dbReference type="InterPro" id="IPR051914">
    <property type="entry name" value="FAD-linked_OxidoTrans_Type4"/>
</dbReference>
<keyword evidence="2" id="KW-0274">FAD</keyword>
<protein>
    <submittedName>
        <fullName evidence="4">FAD-binding protein</fullName>
    </submittedName>
</protein>
<dbReference type="Gene3D" id="3.30.70.2740">
    <property type="match status" value="1"/>
</dbReference>
<evidence type="ECO:0000256" key="2">
    <source>
        <dbReference type="ARBA" id="ARBA00022827"/>
    </source>
</evidence>
<sequence length="378" mass="42283">MNLRNEIEKLIGDNKVFDSLEHRETYARDESTIKETYLPDLVVHPESTEDVAKVVKFAYEHKIPVVPRGAGTGLSGGALAIHGGIMLSFDRMKQILELDEGNLHVTLQPGVITGELHKEVERHGLFYPPDPASLDDCSMGGNIAENAGGPRAFKYGVTKNYVLELEVVIGNSEILRVGRRTKKWVVGYNMPQIFVGSEGTLGIVTEITVALIPKPPQIQTLLIAFPDEYSAGKTVSEIVKAQILPVTLEFMDRKSFDYVRDKAQNIPEETGALLLVEVDGWSESEVIEQTEKIAEICEKQNVIEIFAAFSEQDRERLWHARRILYTTLEENSQRVRSEDIVVKRELIPEVVTYVRKLEEKVGLPLPTFGHAGDGNLHV</sequence>
<dbReference type="GO" id="GO:0071949">
    <property type="term" value="F:FAD binding"/>
    <property type="evidence" value="ECO:0007669"/>
    <property type="project" value="InterPro"/>
</dbReference>
<dbReference type="AlphaFoldDB" id="A0A7C5E146"/>
<dbReference type="PANTHER" id="PTHR42934">
    <property type="entry name" value="GLYCOLATE OXIDASE SUBUNIT GLCD"/>
    <property type="match status" value="1"/>
</dbReference>
<organism evidence="4">
    <name type="scientific">candidate division WOR-3 bacterium</name>
    <dbReference type="NCBI Taxonomy" id="2052148"/>
    <lineage>
        <taxon>Bacteria</taxon>
        <taxon>Bacteria division WOR-3</taxon>
    </lineage>
</organism>
<proteinExistence type="predicted"/>
<dbReference type="InterPro" id="IPR036318">
    <property type="entry name" value="FAD-bd_PCMH-like_sf"/>
</dbReference>
<dbReference type="Pfam" id="PF02913">
    <property type="entry name" value="FAD-oxidase_C"/>
    <property type="match status" value="1"/>
</dbReference>
<dbReference type="InterPro" id="IPR016166">
    <property type="entry name" value="FAD-bd_PCMH"/>
</dbReference>
<dbReference type="EMBL" id="DRTV01000049">
    <property type="protein sequence ID" value="HHF57904.1"/>
    <property type="molecule type" value="Genomic_DNA"/>
</dbReference>
<dbReference type="InterPro" id="IPR016169">
    <property type="entry name" value="FAD-bd_PCMH_sub2"/>
</dbReference>
<dbReference type="GO" id="GO:0003824">
    <property type="term" value="F:catalytic activity"/>
    <property type="evidence" value="ECO:0007669"/>
    <property type="project" value="InterPro"/>
</dbReference>
<dbReference type="PROSITE" id="PS51387">
    <property type="entry name" value="FAD_PCMH"/>
    <property type="match status" value="1"/>
</dbReference>
<evidence type="ECO:0000313" key="4">
    <source>
        <dbReference type="EMBL" id="HHF57904.1"/>
    </source>
</evidence>
<name>A0A7C5E146_UNCW3</name>
<comment type="caution">
    <text evidence="4">The sequence shown here is derived from an EMBL/GenBank/DDBJ whole genome shotgun (WGS) entry which is preliminary data.</text>
</comment>
<reference evidence="4" key="1">
    <citation type="journal article" date="2020" name="mSystems">
        <title>Genome- and Community-Level Interaction Insights into Carbon Utilization and Element Cycling Functions of Hydrothermarchaeota in Hydrothermal Sediment.</title>
        <authorList>
            <person name="Zhou Z."/>
            <person name="Liu Y."/>
            <person name="Xu W."/>
            <person name="Pan J."/>
            <person name="Luo Z.H."/>
            <person name="Li M."/>
        </authorList>
    </citation>
    <scope>NUCLEOTIDE SEQUENCE [LARGE SCALE GENOMIC DNA]</scope>
    <source>
        <strain evidence="4">HyVt-94</strain>
    </source>
</reference>
<dbReference type="InterPro" id="IPR016167">
    <property type="entry name" value="FAD-bd_PCMH_sub1"/>
</dbReference>
<dbReference type="InterPro" id="IPR016164">
    <property type="entry name" value="FAD-linked_Oxase-like_C"/>
</dbReference>
<keyword evidence="1" id="KW-0285">Flavoprotein</keyword>
<dbReference type="InterPro" id="IPR006094">
    <property type="entry name" value="Oxid_FAD_bind_N"/>
</dbReference>
<dbReference type="InterPro" id="IPR004113">
    <property type="entry name" value="FAD-bd_oxidored_4_C"/>
</dbReference>